<reference evidence="2 3" key="1">
    <citation type="submission" date="2024-03" db="EMBL/GenBank/DDBJ databases">
        <authorList>
            <person name="Martinez-Hernandez J."/>
        </authorList>
    </citation>
    <scope>NUCLEOTIDE SEQUENCE [LARGE SCALE GENOMIC DNA]</scope>
</reference>
<dbReference type="EMBL" id="CAXHTB010000023">
    <property type="protein sequence ID" value="CAL0331805.1"/>
    <property type="molecule type" value="Genomic_DNA"/>
</dbReference>
<evidence type="ECO:0000256" key="1">
    <source>
        <dbReference type="SAM" id="MobiDB-lite"/>
    </source>
</evidence>
<comment type="caution">
    <text evidence="2">The sequence shown here is derived from an EMBL/GenBank/DDBJ whole genome shotgun (WGS) entry which is preliminary data.</text>
</comment>
<sequence>MSNWDESERMVERIITLASSDSSIVNMLLDTCSRLHFSRDTSSNFVDRRNTINFWRNAYDNGSSHVPYLQEHDNVYNNYSPRRDSSIVGKPSRRKVYYGGVRLMSSRNHNKRGLSDSCLNEYAHLHGQGCNNSGDGDHFGRNTENDSDFHENYVDKFGDG</sequence>
<evidence type="ECO:0000313" key="2">
    <source>
        <dbReference type="EMBL" id="CAL0331805.1"/>
    </source>
</evidence>
<feature type="region of interest" description="Disordered" evidence="1">
    <location>
        <begin position="130"/>
        <end position="160"/>
    </location>
</feature>
<feature type="compositionally biased region" description="Basic and acidic residues" evidence="1">
    <location>
        <begin position="135"/>
        <end position="160"/>
    </location>
</feature>
<protein>
    <submittedName>
        <fullName evidence="2">Uncharacterized protein</fullName>
    </submittedName>
</protein>
<gene>
    <name evidence="2" type="ORF">LLUT_LOCUS32865</name>
</gene>
<dbReference type="AlphaFoldDB" id="A0AAV1YD12"/>
<keyword evidence="3" id="KW-1185">Reference proteome</keyword>
<accession>A0AAV1YD12</accession>
<organism evidence="2 3">
    <name type="scientific">Lupinus luteus</name>
    <name type="common">European yellow lupine</name>
    <dbReference type="NCBI Taxonomy" id="3873"/>
    <lineage>
        <taxon>Eukaryota</taxon>
        <taxon>Viridiplantae</taxon>
        <taxon>Streptophyta</taxon>
        <taxon>Embryophyta</taxon>
        <taxon>Tracheophyta</taxon>
        <taxon>Spermatophyta</taxon>
        <taxon>Magnoliopsida</taxon>
        <taxon>eudicotyledons</taxon>
        <taxon>Gunneridae</taxon>
        <taxon>Pentapetalae</taxon>
        <taxon>rosids</taxon>
        <taxon>fabids</taxon>
        <taxon>Fabales</taxon>
        <taxon>Fabaceae</taxon>
        <taxon>Papilionoideae</taxon>
        <taxon>50 kb inversion clade</taxon>
        <taxon>genistoids sensu lato</taxon>
        <taxon>core genistoids</taxon>
        <taxon>Genisteae</taxon>
        <taxon>Lupinus</taxon>
    </lineage>
</organism>
<dbReference type="Proteomes" id="UP001497480">
    <property type="component" value="Unassembled WGS sequence"/>
</dbReference>
<evidence type="ECO:0000313" key="3">
    <source>
        <dbReference type="Proteomes" id="UP001497480"/>
    </source>
</evidence>
<proteinExistence type="predicted"/>
<name>A0AAV1YD12_LUPLU</name>